<dbReference type="Gene3D" id="1.10.10.60">
    <property type="entry name" value="Homeodomain-like"/>
    <property type="match status" value="1"/>
</dbReference>
<dbReference type="GO" id="GO:0043565">
    <property type="term" value="F:sequence-specific DNA binding"/>
    <property type="evidence" value="ECO:0007669"/>
    <property type="project" value="InterPro"/>
</dbReference>
<dbReference type="InterPro" id="IPR018060">
    <property type="entry name" value="HTH_AraC"/>
</dbReference>
<evidence type="ECO:0000313" key="4">
    <source>
        <dbReference type="EMBL" id="VVO08107.1"/>
    </source>
</evidence>
<gene>
    <name evidence="4" type="primary">rhaS_9</name>
    <name evidence="4" type="ORF">PS691_03178</name>
</gene>
<dbReference type="Proteomes" id="UP000337909">
    <property type="component" value="Unassembled WGS sequence"/>
</dbReference>
<dbReference type="EMBL" id="CABVHQ010000030">
    <property type="protein sequence ID" value="VVO08107.1"/>
    <property type="molecule type" value="Genomic_DNA"/>
</dbReference>
<evidence type="ECO:0000256" key="1">
    <source>
        <dbReference type="ARBA" id="ARBA00023015"/>
    </source>
</evidence>
<organism evidence="4 5">
    <name type="scientific">Pseudomonas fluorescens</name>
    <dbReference type="NCBI Taxonomy" id="294"/>
    <lineage>
        <taxon>Bacteria</taxon>
        <taxon>Pseudomonadati</taxon>
        <taxon>Pseudomonadota</taxon>
        <taxon>Gammaproteobacteria</taxon>
        <taxon>Pseudomonadales</taxon>
        <taxon>Pseudomonadaceae</taxon>
        <taxon>Pseudomonas</taxon>
    </lineage>
</organism>
<feature type="domain" description="HTH araC/xylS-type" evidence="3">
    <location>
        <begin position="199"/>
        <end position="297"/>
    </location>
</feature>
<dbReference type="AlphaFoldDB" id="A0A5E7CSX3"/>
<dbReference type="PROSITE" id="PS01124">
    <property type="entry name" value="HTH_ARAC_FAMILY_2"/>
    <property type="match status" value="1"/>
</dbReference>
<dbReference type="PANTHER" id="PTHR43436:SF1">
    <property type="entry name" value="TRANSCRIPTIONAL REGULATORY PROTEIN"/>
    <property type="match status" value="1"/>
</dbReference>
<keyword evidence="1" id="KW-0805">Transcription regulation</keyword>
<dbReference type="SUPFAM" id="SSF46689">
    <property type="entry name" value="Homeodomain-like"/>
    <property type="match status" value="2"/>
</dbReference>
<dbReference type="OrthoDB" id="34150at2"/>
<evidence type="ECO:0000259" key="3">
    <source>
        <dbReference type="PROSITE" id="PS01124"/>
    </source>
</evidence>
<dbReference type="GO" id="GO:0003700">
    <property type="term" value="F:DNA-binding transcription factor activity"/>
    <property type="evidence" value="ECO:0007669"/>
    <property type="project" value="InterPro"/>
</dbReference>
<evidence type="ECO:0000256" key="2">
    <source>
        <dbReference type="ARBA" id="ARBA00023163"/>
    </source>
</evidence>
<dbReference type="RefSeq" id="WP_150643101.1">
    <property type="nucleotide sequence ID" value="NZ_CABVHQ010000030.1"/>
</dbReference>
<dbReference type="InterPro" id="IPR009057">
    <property type="entry name" value="Homeodomain-like_sf"/>
</dbReference>
<accession>A0A5E7CSX3</accession>
<sequence>MRDQDGAQTRLLGELTAAIVEIAHNDGDYPTPIPGLSVHRRSVVTDPIPCIYGLGVALIVQGGKQVMLGEEVFDFAPGHSLLTTVDLPVVSHISRATAGEPFLAVLLTLDAQAILQLAGELDLPPPSRQFAYRPLSLGPVENALLDALARLVKLLAEPALMCALAPLIRQEITLRLLAGLHGPQLQYVIAAGSPSQQISKSMAWLKLNFHRTLRMDALATDAHMSPSTFRQHFREIAGMSPLQYQKQLRLQEARQLMLNEKLDASIAGMRVGYESVSQFSREYSRLFSAPPQRDIRRLRLSL</sequence>
<dbReference type="PANTHER" id="PTHR43436">
    <property type="entry name" value="ARAC-FAMILY TRANSCRIPTIONAL REGULATOR"/>
    <property type="match status" value="1"/>
</dbReference>
<dbReference type="Pfam" id="PF06719">
    <property type="entry name" value="AraC_N"/>
    <property type="match status" value="1"/>
</dbReference>
<name>A0A5E7CSX3_PSEFL</name>
<dbReference type="SMART" id="SM00342">
    <property type="entry name" value="HTH_ARAC"/>
    <property type="match status" value="1"/>
</dbReference>
<reference evidence="4 5" key="1">
    <citation type="submission" date="2019-09" db="EMBL/GenBank/DDBJ databases">
        <authorList>
            <person name="Chandra G."/>
            <person name="Truman W A."/>
        </authorList>
    </citation>
    <scope>NUCLEOTIDE SEQUENCE [LARGE SCALE GENOMIC DNA]</scope>
    <source>
        <strain evidence="4">PS691</strain>
    </source>
</reference>
<keyword evidence="2" id="KW-0804">Transcription</keyword>
<dbReference type="InterPro" id="IPR009594">
    <property type="entry name" value="Tscrpt_reg_HTH_AraC_N"/>
</dbReference>
<proteinExistence type="predicted"/>
<protein>
    <submittedName>
        <fullName evidence="4">HTH-type transcriptional activator RhaS</fullName>
    </submittedName>
</protein>
<evidence type="ECO:0000313" key="5">
    <source>
        <dbReference type="Proteomes" id="UP000337909"/>
    </source>
</evidence>
<dbReference type="Pfam" id="PF12833">
    <property type="entry name" value="HTH_18"/>
    <property type="match status" value="1"/>
</dbReference>